<dbReference type="EMBL" id="JAACXV010013748">
    <property type="protein sequence ID" value="KAF7272520.1"/>
    <property type="molecule type" value="Genomic_DNA"/>
</dbReference>
<keyword evidence="1" id="KW-0175">Coiled coil</keyword>
<comment type="caution">
    <text evidence="2">The sequence shown here is derived from an EMBL/GenBank/DDBJ whole genome shotgun (WGS) entry which is preliminary data.</text>
</comment>
<dbReference type="OrthoDB" id="312015at2759"/>
<gene>
    <name evidence="2" type="ORF">GWI33_014682</name>
</gene>
<name>A0A834MAF0_RHYFE</name>
<dbReference type="Proteomes" id="UP000625711">
    <property type="component" value="Unassembled WGS sequence"/>
</dbReference>
<reference evidence="2" key="1">
    <citation type="submission" date="2020-08" db="EMBL/GenBank/DDBJ databases">
        <title>Genome sequencing and assembly of the red palm weevil Rhynchophorus ferrugineus.</title>
        <authorList>
            <person name="Dias G.B."/>
            <person name="Bergman C.M."/>
            <person name="Manee M."/>
        </authorList>
    </citation>
    <scope>NUCLEOTIDE SEQUENCE</scope>
    <source>
        <strain evidence="2">AA-2017</strain>
        <tissue evidence="2">Whole larva</tissue>
    </source>
</reference>
<evidence type="ECO:0000313" key="2">
    <source>
        <dbReference type="EMBL" id="KAF7272520.1"/>
    </source>
</evidence>
<organism evidence="2 3">
    <name type="scientific">Rhynchophorus ferrugineus</name>
    <name type="common">Red palm weevil</name>
    <name type="synonym">Curculio ferrugineus</name>
    <dbReference type="NCBI Taxonomy" id="354439"/>
    <lineage>
        <taxon>Eukaryota</taxon>
        <taxon>Metazoa</taxon>
        <taxon>Ecdysozoa</taxon>
        <taxon>Arthropoda</taxon>
        <taxon>Hexapoda</taxon>
        <taxon>Insecta</taxon>
        <taxon>Pterygota</taxon>
        <taxon>Neoptera</taxon>
        <taxon>Endopterygota</taxon>
        <taxon>Coleoptera</taxon>
        <taxon>Polyphaga</taxon>
        <taxon>Cucujiformia</taxon>
        <taxon>Curculionidae</taxon>
        <taxon>Dryophthorinae</taxon>
        <taxon>Rhynchophorus</taxon>
    </lineage>
</organism>
<protein>
    <submittedName>
        <fullName evidence="2">Uncharacterized protein</fullName>
    </submittedName>
</protein>
<feature type="coiled-coil region" evidence="1">
    <location>
        <begin position="210"/>
        <end position="244"/>
    </location>
</feature>
<sequence>MFEDEDSLICLEEIAKDLNDIEQKYSSEENRRCLEIPTSLNDNLIVLSKELDSLGLPALHLEGSVIEILNNVAQSSRNVVHIYRNAVCQIKDQNIEKKSKDIRNNEAYLQLDRYKEELDKSRENCAKLKNEVYKLEKKICNFQKKESDHKDEIKRVKTVYASKQHELEHSIRKLKKENDHLKEIFNQDIVKDSSRNNIALALLKKYRVNEEVYHTTIKKLQDNNRELLEEVLSLKEELILKESEN</sequence>
<proteinExistence type="predicted"/>
<feature type="coiled-coil region" evidence="1">
    <location>
        <begin position="104"/>
        <end position="138"/>
    </location>
</feature>
<accession>A0A834MAF0</accession>
<keyword evidence="3" id="KW-1185">Reference proteome</keyword>
<evidence type="ECO:0000256" key="1">
    <source>
        <dbReference type="SAM" id="Coils"/>
    </source>
</evidence>
<evidence type="ECO:0000313" key="3">
    <source>
        <dbReference type="Proteomes" id="UP000625711"/>
    </source>
</evidence>
<dbReference type="AlphaFoldDB" id="A0A834MAF0"/>